<gene>
    <name evidence="2" type="ORF">DWZ50_07860</name>
    <name evidence="1" type="ORF">PNW85_06245</name>
</gene>
<name>A0A415SAB5_MEDGN</name>
<dbReference type="Proteomes" id="UP001212160">
    <property type="component" value="Unassembled WGS sequence"/>
</dbReference>
<organism evidence="2 3">
    <name type="scientific">Mediterraneibacter gnavus</name>
    <name type="common">Ruminococcus gnavus</name>
    <dbReference type="NCBI Taxonomy" id="33038"/>
    <lineage>
        <taxon>Bacteria</taxon>
        <taxon>Bacillati</taxon>
        <taxon>Bacillota</taxon>
        <taxon>Clostridia</taxon>
        <taxon>Lachnospirales</taxon>
        <taxon>Lachnospiraceae</taxon>
        <taxon>Mediterraneibacter</taxon>
    </lineage>
</organism>
<evidence type="ECO:0000313" key="2">
    <source>
        <dbReference type="EMBL" id="RHM76958.1"/>
    </source>
</evidence>
<sequence length="238" mass="28549">MSDKKQTKDFSGKDIIRYIKKYIEDYQEQYSIEESWRDCYKIFHEKRKVKKERELSEEEYNDLCIHLGFYLASWGMFRNSFLANKYYTIHKDVIGVLFKDEYDVLWDISAKDLGKHADILKYLSDEIKKSYLKYIENDKKHKNVTDLLVTKILLGTMGCVPAYDNYLKTAVKSYNISSSTFKPQSVRELVKFYNDHEEKFGMARKEIGEKYSYYPDMKLLDMCFWKVGQKIMKEKKNE</sequence>
<reference evidence="2 3" key="1">
    <citation type="submission" date="2018-08" db="EMBL/GenBank/DDBJ databases">
        <title>A genome reference for cultivated species of the human gut microbiota.</title>
        <authorList>
            <person name="Zou Y."/>
            <person name="Xue W."/>
            <person name="Luo G."/>
        </authorList>
    </citation>
    <scope>NUCLEOTIDE SEQUENCE [LARGE SCALE GENOMIC DNA]</scope>
    <source>
        <strain evidence="2 3">AF33-12</strain>
    </source>
</reference>
<dbReference type="Proteomes" id="UP000285610">
    <property type="component" value="Unassembled WGS sequence"/>
</dbReference>
<comment type="caution">
    <text evidence="2">The sequence shown here is derived from an EMBL/GenBank/DDBJ whole genome shotgun (WGS) entry which is preliminary data.</text>
</comment>
<dbReference type="EMBL" id="JAQMLA010000013">
    <property type="protein sequence ID" value="MDB8686272.1"/>
    <property type="molecule type" value="Genomic_DNA"/>
</dbReference>
<dbReference type="AlphaFoldDB" id="A0A415SAB5"/>
<dbReference type="EMBL" id="QRQE01000016">
    <property type="protein sequence ID" value="RHM76958.1"/>
    <property type="molecule type" value="Genomic_DNA"/>
</dbReference>
<protein>
    <submittedName>
        <fullName evidence="2">Uncharacterized protein</fullName>
    </submittedName>
</protein>
<dbReference type="RefSeq" id="WP_118444528.1">
    <property type="nucleotide sequence ID" value="NZ_JAQMLA010000013.1"/>
</dbReference>
<evidence type="ECO:0000313" key="1">
    <source>
        <dbReference type="EMBL" id="MDB8686272.1"/>
    </source>
</evidence>
<evidence type="ECO:0000313" key="3">
    <source>
        <dbReference type="Proteomes" id="UP000285610"/>
    </source>
</evidence>
<accession>A0A415SAB5</accession>
<reference evidence="1" key="2">
    <citation type="submission" date="2023-01" db="EMBL/GenBank/DDBJ databases">
        <title>Human gut microbiome strain richness.</title>
        <authorList>
            <person name="Chen-Liaw A."/>
        </authorList>
    </citation>
    <scope>NUCLEOTIDE SEQUENCE</scope>
    <source>
        <strain evidence="1">RTP21484st1_H11_RTP21484_190118</strain>
    </source>
</reference>
<proteinExistence type="predicted"/>